<evidence type="ECO:0000256" key="2">
    <source>
        <dbReference type="ARBA" id="ARBA00029447"/>
    </source>
</evidence>
<keyword evidence="1 3" id="KW-0807">Transducer</keyword>
<gene>
    <name evidence="6" type="ORF">bsdtw1_04754</name>
</gene>
<dbReference type="PROSITE" id="PS50111">
    <property type="entry name" value="CHEMOTAXIS_TRANSDUC_2"/>
    <property type="match status" value="1"/>
</dbReference>
<dbReference type="Proteomes" id="UP000580568">
    <property type="component" value="Unassembled WGS sequence"/>
</dbReference>
<reference evidence="6 7" key="1">
    <citation type="submission" date="2020-07" db="EMBL/GenBank/DDBJ databases">
        <title>A new beta-1,3-glucan-decomposing anaerobic bacterium isolated from anoxic soil subjected to biological soil disinfestation.</title>
        <authorList>
            <person name="Ueki A."/>
            <person name="Tonouchi A."/>
        </authorList>
    </citation>
    <scope>NUCLEOTIDE SEQUENCE [LARGE SCALE GENOMIC DNA]</scope>
    <source>
        <strain evidence="6 7">TW1</strain>
    </source>
</reference>
<dbReference type="PANTHER" id="PTHR32089">
    <property type="entry name" value="METHYL-ACCEPTING CHEMOTAXIS PROTEIN MCPB"/>
    <property type="match status" value="1"/>
</dbReference>
<sequence length="512" mass="57259">MEALSSSIIDFQKKTLKFVLIIYSVSALMAGTLFIGMKAMNLYPEISWSSLYILMALTLFEVILFRLGYKWAMKDAQSWKRGLTFLKASLVIICYVNYIYLAWMVPSKELWIVVFYFILLSALLFDHKLTLISVGASVLSQVYIFFSNSNLLPENQVFLREIIIRIIVITLTSFAIYIFTYFSSLLLKDISNNEKDIKEKNEHIFNLFSQISEFSEMLLNSSTTLSTAVDQEAKSLQYIASLSNDINNDANHMLNNSQKNETILSNLLDINKNVSSKVDSTKAFSNEIISLSNENNKSLREALNIINHISIRIKNTFEASKVLEEKSAEIDSIIGIISDISEQTNLLALNASIEAARAGELGKGFAVVADEVRKLAEDSRTSLTDIGSILSEFKEKIREVEGLMTENNAQISTGNTILTNAVDNVSTMVDKLKVSNTNITTISELASSMITETENVVSFNSKISELTEETINKFKEVSDSVNQNAAVGEEIAASSEYLRDLAKEMNTLTNKN</sequence>
<dbReference type="GO" id="GO:0006935">
    <property type="term" value="P:chemotaxis"/>
    <property type="evidence" value="ECO:0007669"/>
    <property type="project" value="InterPro"/>
</dbReference>
<dbReference type="GO" id="GO:0016020">
    <property type="term" value="C:membrane"/>
    <property type="evidence" value="ECO:0007669"/>
    <property type="project" value="InterPro"/>
</dbReference>
<accession>A0A6V8SNY0</accession>
<dbReference type="EMBL" id="BLZR01000003">
    <property type="protein sequence ID" value="GFP78521.1"/>
    <property type="molecule type" value="Genomic_DNA"/>
</dbReference>
<dbReference type="PANTHER" id="PTHR32089:SF112">
    <property type="entry name" value="LYSOZYME-LIKE PROTEIN-RELATED"/>
    <property type="match status" value="1"/>
</dbReference>
<organism evidence="6 7">
    <name type="scientific">Clostridium fungisolvens</name>
    <dbReference type="NCBI Taxonomy" id="1604897"/>
    <lineage>
        <taxon>Bacteria</taxon>
        <taxon>Bacillati</taxon>
        <taxon>Bacillota</taxon>
        <taxon>Clostridia</taxon>
        <taxon>Eubacteriales</taxon>
        <taxon>Clostridiaceae</taxon>
        <taxon>Clostridium</taxon>
    </lineage>
</organism>
<feature type="transmembrane region" description="Helical" evidence="4">
    <location>
        <begin position="162"/>
        <end position="187"/>
    </location>
</feature>
<keyword evidence="4" id="KW-0472">Membrane</keyword>
<dbReference type="SUPFAM" id="SSF58104">
    <property type="entry name" value="Methyl-accepting chemotaxis protein (MCP) signaling domain"/>
    <property type="match status" value="1"/>
</dbReference>
<proteinExistence type="inferred from homology"/>
<dbReference type="RefSeq" id="WP_183280018.1">
    <property type="nucleotide sequence ID" value="NZ_BLZR01000003.1"/>
</dbReference>
<dbReference type="GO" id="GO:0007165">
    <property type="term" value="P:signal transduction"/>
    <property type="evidence" value="ECO:0007669"/>
    <property type="project" value="UniProtKB-KW"/>
</dbReference>
<evidence type="ECO:0000256" key="4">
    <source>
        <dbReference type="SAM" id="Phobius"/>
    </source>
</evidence>
<keyword evidence="7" id="KW-1185">Reference proteome</keyword>
<dbReference type="Pfam" id="PF00015">
    <property type="entry name" value="MCPsignal"/>
    <property type="match status" value="1"/>
</dbReference>
<comment type="similarity">
    <text evidence="2">Belongs to the methyl-accepting chemotaxis (MCP) protein family.</text>
</comment>
<dbReference type="AlphaFoldDB" id="A0A6V8SNY0"/>
<feature type="transmembrane region" description="Helical" evidence="4">
    <location>
        <begin position="85"/>
        <end position="103"/>
    </location>
</feature>
<feature type="transmembrane region" description="Helical" evidence="4">
    <location>
        <begin position="46"/>
        <end position="65"/>
    </location>
</feature>
<dbReference type="InterPro" id="IPR004090">
    <property type="entry name" value="Chemotax_Me-accpt_rcpt"/>
</dbReference>
<name>A0A6V8SNY0_9CLOT</name>
<keyword evidence="4" id="KW-0812">Transmembrane</keyword>
<protein>
    <recommendedName>
        <fullName evidence="5">Methyl-accepting transducer domain-containing protein</fullName>
    </recommendedName>
</protein>
<comment type="caution">
    <text evidence="6">The sequence shown here is derived from an EMBL/GenBank/DDBJ whole genome shotgun (WGS) entry which is preliminary data.</text>
</comment>
<keyword evidence="4" id="KW-1133">Transmembrane helix</keyword>
<evidence type="ECO:0000313" key="6">
    <source>
        <dbReference type="EMBL" id="GFP78521.1"/>
    </source>
</evidence>
<dbReference type="InterPro" id="IPR004089">
    <property type="entry name" value="MCPsignal_dom"/>
</dbReference>
<evidence type="ECO:0000259" key="5">
    <source>
        <dbReference type="PROSITE" id="PS50111"/>
    </source>
</evidence>
<dbReference type="SMART" id="SM00283">
    <property type="entry name" value="MA"/>
    <property type="match status" value="1"/>
</dbReference>
<feature type="domain" description="Methyl-accepting transducer" evidence="5">
    <location>
        <begin position="228"/>
        <end position="499"/>
    </location>
</feature>
<dbReference type="GO" id="GO:0004888">
    <property type="term" value="F:transmembrane signaling receptor activity"/>
    <property type="evidence" value="ECO:0007669"/>
    <property type="project" value="InterPro"/>
</dbReference>
<evidence type="ECO:0000256" key="1">
    <source>
        <dbReference type="ARBA" id="ARBA00023224"/>
    </source>
</evidence>
<evidence type="ECO:0000256" key="3">
    <source>
        <dbReference type="PROSITE-ProRule" id="PRU00284"/>
    </source>
</evidence>
<evidence type="ECO:0000313" key="7">
    <source>
        <dbReference type="Proteomes" id="UP000580568"/>
    </source>
</evidence>
<dbReference type="Gene3D" id="1.10.287.950">
    <property type="entry name" value="Methyl-accepting chemotaxis protein"/>
    <property type="match status" value="1"/>
</dbReference>
<feature type="transmembrane region" description="Helical" evidence="4">
    <location>
        <begin position="109"/>
        <end position="125"/>
    </location>
</feature>
<feature type="transmembrane region" description="Helical" evidence="4">
    <location>
        <begin position="20"/>
        <end position="40"/>
    </location>
</feature>
<dbReference type="PRINTS" id="PR00260">
    <property type="entry name" value="CHEMTRNSDUCR"/>
</dbReference>